<dbReference type="InterPro" id="IPR006311">
    <property type="entry name" value="TAT_signal"/>
</dbReference>
<dbReference type="Pfam" id="PF03372">
    <property type="entry name" value="Exo_endo_phos"/>
    <property type="match status" value="1"/>
</dbReference>
<dbReference type="Gene3D" id="3.60.10.10">
    <property type="entry name" value="Endonuclease/exonuclease/phosphatase"/>
    <property type="match status" value="1"/>
</dbReference>
<proteinExistence type="predicted"/>
<dbReference type="PANTHER" id="PTHR12121">
    <property type="entry name" value="CARBON CATABOLITE REPRESSOR PROTEIN 4"/>
    <property type="match status" value="1"/>
</dbReference>
<evidence type="ECO:0000313" key="4">
    <source>
        <dbReference type="Proteomes" id="UP000271010"/>
    </source>
</evidence>
<dbReference type="AlphaFoldDB" id="A0A3M9N5X8"/>
<dbReference type="GO" id="GO:0000175">
    <property type="term" value="F:3'-5'-RNA exonuclease activity"/>
    <property type="evidence" value="ECO:0007669"/>
    <property type="project" value="TreeGrafter"/>
</dbReference>
<keyword evidence="3" id="KW-0540">Nuclease</keyword>
<dbReference type="SUPFAM" id="SSF56219">
    <property type="entry name" value="DNase I-like"/>
    <property type="match status" value="1"/>
</dbReference>
<keyword evidence="4" id="KW-1185">Reference proteome</keyword>
<evidence type="ECO:0000313" key="3">
    <source>
        <dbReference type="EMBL" id="RNI33210.1"/>
    </source>
</evidence>
<feature type="chain" id="PRO_5018004540" evidence="1">
    <location>
        <begin position="27"/>
        <end position="303"/>
    </location>
</feature>
<organism evidence="3 4">
    <name type="scientific">Rufibacter immobilis</name>
    <dbReference type="NCBI Taxonomy" id="1348778"/>
    <lineage>
        <taxon>Bacteria</taxon>
        <taxon>Pseudomonadati</taxon>
        <taxon>Bacteroidota</taxon>
        <taxon>Cytophagia</taxon>
        <taxon>Cytophagales</taxon>
        <taxon>Hymenobacteraceae</taxon>
        <taxon>Rufibacter</taxon>
    </lineage>
</organism>
<feature type="signal peptide" evidence="1">
    <location>
        <begin position="1"/>
        <end position="26"/>
    </location>
</feature>
<evidence type="ECO:0000259" key="2">
    <source>
        <dbReference type="Pfam" id="PF03372"/>
    </source>
</evidence>
<dbReference type="InterPro" id="IPR036691">
    <property type="entry name" value="Endo/exonu/phosph_ase_sf"/>
</dbReference>
<keyword evidence="3" id="KW-0269">Exonuclease</keyword>
<evidence type="ECO:0000256" key="1">
    <source>
        <dbReference type="SAM" id="SignalP"/>
    </source>
</evidence>
<dbReference type="PANTHER" id="PTHR12121:SF36">
    <property type="entry name" value="ENDONUCLEASE_EXONUCLEASE_PHOSPHATASE DOMAIN-CONTAINING PROTEIN"/>
    <property type="match status" value="1"/>
</dbReference>
<keyword evidence="3" id="KW-0255">Endonuclease</keyword>
<protein>
    <submittedName>
        <fullName evidence="3">Endonuclease/exonuclease/phosphatase family protein</fullName>
    </submittedName>
</protein>
<gene>
    <name evidence="3" type="ORF">EFA69_01995</name>
</gene>
<accession>A0A3M9N5X8</accession>
<reference evidence="3 4" key="1">
    <citation type="submission" date="2018-11" db="EMBL/GenBank/DDBJ databases">
        <title>Rufibacter latericius sp. nov., isolated from water in Baiyang Lake.</title>
        <authorList>
            <person name="Yang Y."/>
        </authorList>
    </citation>
    <scope>NUCLEOTIDE SEQUENCE [LARGE SCALE GENOMIC DNA]</scope>
    <source>
        <strain evidence="3 4">MCC P1</strain>
    </source>
</reference>
<keyword evidence="3" id="KW-0378">Hydrolase</keyword>
<keyword evidence="1" id="KW-0732">Signal</keyword>
<dbReference type="GO" id="GO:0004519">
    <property type="term" value="F:endonuclease activity"/>
    <property type="evidence" value="ECO:0007669"/>
    <property type="project" value="UniProtKB-KW"/>
</dbReference>
<dbReference type="Proteomes" id="UP000271010">
    <property type="component" value="Unassembled WGS sequence"/>
</dbReference>
<dbReference type="CDD" id="cd09083">
    <property type="entry name" value="EEP-1"/>
    <property type="match status" value="1"/>
</dbReference>
<dbReference type="RefSeq" id="WP_123131397.1">
    <property type="nucleotide sequence ID" value="NZ_RJJE01000001.1"/>
</dbReference>
<dbReference type="InterPro" id="IPR005135">
    <property type="entry name" value="Endo/exonuclease/phosphatase"/>
</dbReference>
<dbReference type="EMBL" id="RJJE01000001">
    <property type="protein sequence ID" value="RNI33210.1"/>
    <property type="molecule type" value="Genomic_DNA"/>
</dbReference>
<feature type="domain" description="Endonuclease/exonuclease/phosphatase" evidence="2">
    <location>
        <begin position="49"/>
        <end position="294"/>
    </location>
</feature>
<sequence length="303" mass="33743">MTSRRTFLKGASLAALGPWLSQLSWASVPVAEKKSSNTHRVLCCNIRVALPEDEAKGVGWPQRRDICLQVIKNHKPDILCLQEVLKVQSDDFRKAFSGYQLFGFDGPEMDANPTGYHGIAKNPILFSTARYELITGGTFWLSETPLLGGSLSWNTARARNASWVRLREKKTGKEFRVVNTHLDHKAQEAREKQTKLLLEEAAQYPANFPQLLTGDFNAGANNALHTAIREANWKDSYAEINGPTEPGVTAHGFQSEEAKKNSKKIDFIYTKGPVKALASTIIKDKIKGQFPSDHYFVSADILL</sequence>
<dbReference type="PROSITE" id="PS51318">
    <property type="entry name" value="TAT"/>
    <property type="match status" value="1"/>
</dbReference>
<comment type="caution">
    <text evidence="3">The sequence shown here is derived from an EMBL/GenBank/DDBJ whole genome shotgun (WGS) entry which is preliminary data.</text>
</comment>
<dbReference type="InterPro" id="IPR050410">
    <property type="entry name" value="CCR4/nocturin_mRNA_transcr"/>
</dbReference>
<name>A0A3M9N5X8_9BACT</name>
<dbReference type="OrthoDB" id="9793162at2"/>